<dbReference type="Proteomes" id="UP000000467">
    <property type="component" value="Chromosome"/>
</dbReference>
<sequence length="107" mass="13001">MSVSERFSTHLLDAVLEKKRKEREETRKKFIERTFAALERLAQTINLRSFRHFFRWAYASELDERKLRLVLEDALMLKDKHRQDIVFIRKLKSSVNKEDPEYQEQST</sequence>
<dbReference type="HOGENOM" id="CLU_2208822_0_0_9"/>
<reference evidence="1 2" key="1">
    <citation type="journal article" date="2012" name="BMC Genomics">
        <title>Genome-guided analysis of physiological and morphological traits of the fermentative acetate oxidizer Thermacetogenium phaeum.</title>
        <authorList>
            <person name="Oehler D."/>
            <person name="Poehlein A."/>
            <person name="Leimbach A."/>
            <person name="Muller N."/>
            <person name="Daniel R."/>
            <person name="Gottschalk G."/>
            <person name="Schink B."/>
        </authorList>
    </citation>
    <scope>NUCLEOTIDE SEQUENCE [LARGE SCALE GENOMIC DNA]</scope>
    <source>
        <strain evidence="2">ATCC BAA-254 / DSM 26808 / PB</strain>
    </source>
</reference>
<evidence type="ECO:0000313" key="2">
    <source>
        <dbReference type="Proteomes" id="UP000000467"/>
    </source>
</evidence>
<evidence type="ECO:0000313" key="1">
    <source>
        <dbReference type="EMBL" id="AFV10536.1"/>
    </source>
</evidence>
<accession>K4LC76</accession>
<dbReference type="EMBL" id="CP003732">
    <property type="protein sequence ID" value="AFV10536.1"/>
    <property type="molecule type" value="Genomic_DNA"/>
</dbReference>
<dbReference type="STRING" id="1089553.Tph_c02890"/>
<protein>
    <submittedName>
        <fullName evidence="1">Uncharacterized protein</fullName>
    </submittedName>
</protein>
<gene>
    <name evidence="1" type="ordered locus">Tph_c02890</name>
</gene>
<dbReference type="KEGG" id="tpz:Tph_c02890"/>
<keyword evidence="2" id="KW-1185">Reference proteome</keyword>
<proteinExistence type="predicted"/>
<name>K4LC76_THEPS</name>
<organism evidence="1 2">
    <name type="scientific">Thermacetogenium phaeum (strain ATCC BAA-254 / DSM 26808 / PB)</name>
    <dbReference type="NCBI Taxonomy" id="1089553"/>
    <lineage>
        <taxon>Bacteria</taxon>
        <taxon>Bacillati</taxon>
        <taxon>Bacillota</taxon>
        <taxon>Clostridia</taxon>
        <taxon>Thermoanaerobacterales</taxon>
        <taxon>Thermoanaerobacteraceae</taxon>
        <taxon>Thermacetogenium</taxon>
    </lineage>
</organism>
<dbReference type="AlphaFoldDB" id="K4LC76"/>